<reference evidence="1" key="1">
    <citation type="submission" date="2016-10" db="EMBL/GenBank/DDBJ databases">
        <authorList>
            <person name="de Groot N.N."/>
        </authorList>
    </citation>
    <scope>NUCLEOTIDE SEQUENCE</scope>
</reference>
<gene>
    <name evidence="1" type="ORF">MNB_SV-15-1548</name>
</gene>
<evidence type="ECO:0000313" key="1">
    <source>
        <dbReference type="EMBL" id="SHO81164.1"/>
    </source>
</evidence>
<dbReference type="InterPro" id="IPR005358">
    <property type="entry name" value="Puta_zinc/iron-chelating_dom"/>
</dbReference>
<dbReference type="Pfam" id="PF03692">
    <property type="entry name" value="CxxCxxCC"/>
    <property type="match status" value="1"/>
</dbReference>
<sequence length="97" mass="11582">MFLCTKCGLCCQNISTLNELKEFDLGNGVCKYFDFDSKGCKIYETRPDICRVNKMFDIEYYKYFSKEDFYILNAKACNELQERYNLDRSYRIKIIGE</sequence>
<proteinExistence type="predicted"/>
<evidence type="ECO:0008006" key="2">
    <source>
        <dbReference type="Google" id="ProtNLM"/>
    </source>
</evidence>
<accession>A0A1W1EJX4</accession>
<dbReference type="EMBL" id="FRYL01000031">
    <property type="protein sequence ID" value="SHO81164.1"/>
    <property type="molecule type" value="Genomic_DNA"/>
</dbReference>
<dbReference type="AlphaFoldDB" id="A0A1W1EJX4"/>
<protein>
    <recommendedName>
        <fullName evidence="2">YkgJ family cysteine cluster protein</fullName>
    </recommendedName>
</protein>
<organism evidence="1">
    <name type="scientific">hydrothermal vent metagenome</name>
    <dbReference type="NCBI Taxonomy" id="652676"/>
    <lineage>
        <taxon>unclassified sequences</taxon>
        <taxon>metagenomes</taxon>
        <taxon>ecological metagenomes</taxon>
    </lineage>
</organism>
<name>A0A1W1EJX4_9ZZZZ</name>